<reference evidence="1" key="1">
    <citation type="journal article" date="2021" name="Proc. Natl. Acad. Sci. U.S.A.">
        <title>A Catalog of Tens of Thousands of Viruses from Human Metagenomes Reveals Hidden Associations with Chronic Diseases.</title>
        <authorList>
            <person name="Tisza M.J."/>
            <person name="Buck C.B."/>
        </authorList>
    </citation>
    <scope>NUCLEOTIDE SEQUENCE</scope>
    <source>
        <strain evidence="1">Ct0UO21</strain>
    </source>
</reference>
<name>A0A8S5PDK4_9CAUD</name>
<protein>
    <submittedName>
        <fullName evidence="1">Uncharacterized protein</fullName>
    </submittedName>
</protein>
<organism evidence="1">
    <name type="scientific">Siphoviridae sp. ct0UO21</name>
    <dbReference type="NCBI Taxonomy" id="2825293"/>
    <lineage>
        <taxon>Viruses</taxon>
        <taxon>Duplodnaviria</taxon>
        <taxon>Heunggongvirae</taxon>
        <taxon>Uroviricota</taxon>
        <taxon>Caudoviricetes</taxon>
    </lineage>
</organism>
<evidence type="ECO:0000313" key="1">
    <source>
        <dbReference type="EMBL" id="DAE04539.1"/>
    </source>
</evidence>
<sequence length="29" mass="3540">MFFRLIPDRSIKPALNFCEKTVDKSRLQW</sequence>
<dbReference type="EMBL" id="BK015390">
    <property type="protein sequence ID" value="DAE04539.1"/>
    <property type="molecule type" value="Genomic_DNA"/>
</dbReference>
<accession>A0A8S5PDK4</accession>
<proteinExistence type="predicted"/>